<evidence type="ECO:0000313" key="4">
    <source>
        <dbReference type="EMBL" id="WAK62557.1"/>
    </source>
</evidence>
<evidence type="ECO:0000313" key="6">
    <source>
        <dbReference type="Proteomes" id="UP001209889"/>
    </source>
</evidence>
<dbReference type="InterPro" id="IPR002347">
    <property type="entry name" value="SDR_fam"/>
</dbReference>
<dbReference type="CDD" id="cd05233">
    <property type="entry name" value="SDR_c"/>
    <property type="match status" value="1"/>
</dbReference>
<dbReference type="PRINTS" id="PR00081">
    <property type="entry name" value="GDHRDH"/>
</dbReference>
<reference evidence="4" key="1">
    <citation type="submission" date="2022-11" db="EMBL/GenBank/DDBJ databases">
        <title>Streptococcus macedonicus and Acinetobacter baumannii: co-inhabitants of the cheese production environment.</title>
        <authorList>
            <person name="Johnson J."/>
        </authorList>
    </citation>
    <scope>NUCLEOTIDE SEQUENCE</scope>
    <source>
        <strain evidence="4">E37</strain>
    </source>
</reference>
<reference evidence="4" key="3">
    <citation type="submission" date="2022-11" db="EMBL/GenBank/DDBJ databases">
        <authorList>
            <person name="Johnson J.D."/>
        </authorList>
    </citation>
    <scope>NUCLEOTIDE SEQUENCE</scope>
    <source>
        <strain evidence="3">E28</strain>
        <strain evidence="4">E37</strain>
    </source>
</reference>
<reference evidence="6" key="2">
    <citation type="submission" date="2022-11" db="EMBL/GenBank/DDBJ databases">
        <title>Streptococcus macedonicus and Acinetobacter baumannii: co-inhabitants of the cheese production environment.</title>
        <authorList>
            <person name="Johnson J."/>
            <person name="Curtin C."/>
            <person name="Waite-Cusic J."/>
        </authorList>
    </citation>
    <scope>NUCLEOTIDE SEQUENCE [LARGE SCALE GENOMIC DNA]</scope>
    <source>
        <strain evidence="6">E28</strain>
    </source>
</reference>
<reference evidence="3" key="5">
    <citation type="submission" date="2024-05" db="EMBL/GenBank/DDBJ databases">
        <title>Streptococcus macedonicus and Acinetobacter baumannii: co-inhabitants of the cheese production environment.</title>
        <authorList>
            <person name="Johnson J."/>
            <person name="Curtin C."/>
            <person name="Waite-Cusic J."/>
        </authorList>
    </citation>
    <scope>NUCLEOTIDE SEQUENCE</scope>
    <source>
        <strain evidence="3">E28</strain>
    </source>
</reference>
<dbReference type="Pfam" id="PF13561">
    <property type="entry name" value="adh_short_C2"/>
    <property type="match status" value="1"/>
</dbReference>
<evidence type="ECO:0000256" key="1">
    <source>
        <dbReference type="ARBA" id="ARBA00006484"/>
    </source>
</evidence>
<proteinExistence type="inferred from homology"/>
<dbReference type="AlphaFoldDB" id="A0AA47FCB5"/>
<dbReference type="GO" id="GO:0016491">
    <property type="term" value="F:oxidoreductase activity"/>
    <property type="evidence" value="ECO:0007669"/>
    <property type="project" value="UniProtKB-KW"/>
</dbReference>
<dbReference type="EMBL" id="JAPHJC010000031">
    <property type="protein sequence ID" value="MCW8678411.1"/>
    <property type="molecule type" value="Genomic_DNA"/>
</dbReference>
<comment type="similarity">
    <text evidence="1">Belongs to the short-chain dehydrogenases/reductases (SDR) family.</text>
</comment>
<organism evidence="4 5">
    <name type="scientific">Streptococcus macedonicus</name>
    <name type="common">Streptococcus gallolyticus macedonicus</name>
    <dbReference type="NCBI Taxonomy" id="59310"/>
    <lineage>
        <taxon>Bacteria</taxon>
        <taxon>Bacillati</taxon>
        <taxon>Bacillota</taxon>
        <taxon>Bacilli</taxon>
        <taxon>Lactobacillales</taxon>
        <taxon>Streptococcaceae</taxon>
        <taxon>Streptococcus</taxon>
    </lineage>
</organism>
<evidence type="ECO:0000256" key="2">
    <source>
        <dbReference type="ARBA" id="ARBA00023002"/>
    </source>
</evidence>
<gene>
    <name evidence="4" type="ORF">OQG81_07380</name>
    <name evidence="3" type="ORF">OQH01_07910</name>
</gene>
<evidence type="ECO:0000313" key="5">
    <source>
        <dbReference type="Proteomes" id="UP001156410"/>
    </source>
</evidence>
<dbReference type="Proteomes" id="UP001209889">
    <property type="component" value="Unassembled WGS sequence"/>
</dbReference>
<dbReference type="PANTHER" id="PTHR42879">
    <property type="entry name" value="3-OXOACYL-(ACYL-CARRIER-PROTEIN) REDUCTASE"/>
    <property type="match status" value="1"/>
</dbReference>
<dbReference type="SUPFAM" id="SSF51735">
    <property type="entry name" value="NAD(P)-binding Rossmann-fold domains"/>
    <property type="match status" value="1"/>
</dbReference>
<name>A0AA47FCB5_STRMC</name>
<dbReference type="InterPro" id="IPR050259">
    <property type="entry name" value="SDR"/>
</dbReference>
<dbReference type="InterPro" id="IPR036291">
    <property type="entry name" value="NAD(P)-bd_dom_sf"/>
</dbReference>
<dbReference type="RefSeq" id="WP_252531523.1">
    <property type="nucleotide sequence ID" value="NZ_CP113440.1"/>
</dbReference>
<dbReference type="PRINTS" id="PR00080">
    <property type="entry name" value="SDRFAMILY"/>
</dbReference>
<dbReference type="PANTHER" id="PTHR42879:SF2">
    <property type="entry name" value="3-OXOACYL-[ACYL-CARRIER-PROTEIN] REDUCTASE FABG"/>
    <property type="match status" value="1"/>
</dbReference>
<accession>A0AA47FCB5</accession>
<protein>
    <submittedName>
        <fullName evidence="4">SDR family NAD(P)-dependent oxidoreductase</fullName>
    </submittedName>
    <submittedName>
        <fullName evidence="3">SDR family oxidoreductase</fullName>
    </submittedName>
</protein>
<dbReference type="EMBL" id="CP113440">
    <property type="protein sequence ID" value="WAK62557.1"/>
    <property type="molecule type" value="Genomic_DNA"/>
</dbReference>
<dbReference type="Gene3D" id="3.40.50.720">
    <property type="entry name" value="NAD(P)-binding Rossmann-like Domain"/>
    <property type="match status" value="1"/>
</dbReference>
<keyword evidence="2" id="KW-0560">Oxidoreductase</keyword>
<dbReference type="FunFam" id="3.40.50.720:FF:000173">
    <property type="entry name" value="3-oxoacyl-[acyl-carrier protein] reductase"/>
    <property type="match status" value="1"/>
</dbReference>
<evidence type="ECO:0000313" key="3">
    <source>
        <dbReference type="EMBL" id="MCW8678411.1"/>
    </source>
</evidence>
<dbReference type="Proteomes" id="UP001156410">
    <property type="component" value="Chromosome"/>
</dbReference>
<reference evidence="6" key="4">
    <citation type="submission" date="2023-07" db="EMBL/GenBank/DDBJ databases">
        <title>Streptococcus macedonicus and Acinetobacter baumannii: co-inhabitants of the cheese production environment.</title>
        <authorList>
            <person name="Johnson J."/>
            <person name="Curtin C."/>
            <person name="Waite-Cusic J."/>
        </authorList>
    </citation>
    <scope>NUCLEOTIDE SEQUENCE [LARGE SCALE GENOMIC DNA]</scope>
    <source>
        <strain evidence="6">E28</strain>
    </source>
</reference>
<sequence>MSDRIVITGVCNGIGEKLALSLLNYGYEVIGIDCMEKNSNKSIHYFKCDVTNSDSVERTFKNIQKEYGVITGLVNIVGGTLHSKNIEDISDQDWEETINFNLKTPFNCIRSALPMLKKSNRGRIINISAVAGRTYTFFGGVDFTAAKTGIIGLTRQCAFELAKYNITANCVAPGLTMTNRVVDLWEGYTEEKRKNILKQIPLNRPSSVDEQVNVIKFLCSEESSYISGTVIDVNGGMFMG</sequence>
<keyword evidence="6" id="KW-1185">Reference proteome</keyword>